<dbReference type="PANTHER" id="PTHR42934:SF1">
    <property type="entry name" value="GLYCOLATE OXIDASE SUBUNIT GLCD"/>
    <property type="match status" value="1"/>
</dbReference>
<dbReference type="Gene3D" id="3.30.70.2740">
    <property type="match status" value="1"/>
</dbReference>
<dbReference type="InterPro" id="IPR016164">
    <property type="entry name" value="FAD-linked_Oxase-like_C"/>
</dbReference>
<dbReference type="Gene3D" id="3.30.43.10">
    <property type="entry name" value="Uridine Diphospho-n-acetylenolpyruvylglucosamine Reductase, domain 2"/>
    <property type="match status" value="1"/>
</dbReference>
<dbReference type="InterPro" id="IPR016167">
    <property type="entry name" value="FAD-bd_PCMH_sub1"/>
</dbReference>
<feature type="domain" description="FAD-binding PCMH-type" evidence="5">
    <location>
        <begin position="48"/>
        <end position="226"/>
    </location>
</feature>
<dbReference type="SUPFAM" id="SSF56176">
    <property type="entry name" value="FAD-binding/transporter-associated domain-like"/>
    <property type="match status" value="1"/>
</dbReference>
<dbReference type="STRING" id="407234.SAMN05421795_10296"/>
<dbReference type="OrthoDB" id="9811557at2"/>
<gene>
    <name evidence="6" type="ORF">SAMN05421795_10296</name>
</gene>
<keyword evidence="7" id="KW-1185">Reference proteome</keyword>
<evidence type="ECO:0000256" key="4">
    <source>
        <dbReference type="ARBA" id="ARBA00023002"/>
    </source>
</evidence>
<dbReference type="RefSeq" id="WP_076363812.1">
    <property type="nucleotide sequence ID" value="NZ_FTOM01000002.1"/>
</dbReference>
<dbReference type="AlphaFoldDB" id="A0A1N7KRT5"/>
<dbReference type="InterPro" id="IPR016171">
    <property type="entry name" value="Vanillyl_alc_oxidase_C-sub2"/>
</dbReference>
<dbReference type="InterPro" id="IPR006094">
    <property type="entry name" value="Oxid_FAD_bind_N"/>
</dbReference>
<dbReference type="InterPro" id="IPR016166">
    <property type="entry name" value="FAD-bd_PCMH"/>
</dbReference>
<sequence length="476" mass="49818">MQMPTPDPAILARKPAIVARLRAALGAEGVIDDPVETRAYECDALSAYRTPPLAVVLPRSTAEVAAALRICAEEKVPVVPRGAGTSLAGGAMPSADAVVLGVMRMRRVLEVSAQDRVVRVEAGITNLGVSNAVEPEGFFYAPDPSSQLACLIAGNIAMNSGGAHCLKYGVTTNNLLGVTLVTMTGEIVELGGPFCDAGGLDLLGVVCGSEGQLGVVTEAWLRILPRPRGARPVLIGFDSAEAAGACVADIIRAGVLPVAIEYMDRPCIRATEAFAGAGYPDCEALLIVEVEGGPEEIAEELALVSGIARRHGPVELRESRSEDESRRIWLGRKSAFGAMGQINDYMCLDGTIPVSALPKVLSEIARMSAEAGLEVANVFHAGDGNMHPLILYDANAPGDLARAEALGADILRLCVEVGGCLTGEHGVGVEKRDLMAAQFVPADLEAQMRVKDVFDPGWLLNPAKVFPLSASAGRRA</sequence>
<name>A0A1N7KRT5_9RHOB</name>
<comment type="cofactor">
    <cofactor evidence="1">
        <name>FAD</name>
        <dbReference type="ChEBI" id="CHEBI:57692"/>
    </cofactor>
</comment>
<evidence type="ECO:0000313" key="6">
    <source>
        <dbReference type="EMBL" id="SIS64284.1"/>
    </source>
</evidence>
<keyword evidence="3" id="KW-0274">FAD</keyword>
<dbReference type="InterPro" id="IPR016169">
    <property type="entry name" value="FAD-bd_PCMH_sub2"/>
</dbReference>
<accession>A0A1N7KRT5</accession>
<dbReference type="InterPro" id="IPR036318">
    <property type="entry name" value="FAD-bd_PCMH-like_sf"/>
</dbReference>
<protein>
    <submittedName>
        <fullName evidence="6">Glycolate oxidase</fullName>
    </submittedName>
</protein>
<dbReference type="InterPro" id="IPR051914">
    <property type="entry name" value="FAD-linked_OxidoTrans_Type4"/>
</dbReference>
<evidence type="ECO:0000256" key="1">
    <source>
        <dbReference type="ARBA" id="ARBA00001974"/>
    </source>
</evidence>
<organism evidence="6 7">
    <name type="scientific">Phaeovulum vinaykumarii</name>
    <dbReference type="NCBI Taxonomy" id="407234"/>
    <lineage>
        <taxon>Bacteria</taxon>
        <taxon>Pseudomonadati</taxon>
        <taxon>Pseudomonadota</taxon>
        <taxon>Alphaproteobacteria</taxon>
        <taxon>Rhodobacterales</taxon>
        <taxon>Paracoccaceae</taxon>
        <taxon>Phaeovulum</taxon>
    </lineage>
</organism>
<reference evidence="7" key="1">
    <citation type="submission" date="2017-01" db="EMBL/GenBank/DDBJ databases">
        <authorList>
            <person name="Varghese N."/>
            <person name="Submissions S."/>
        </authorList>
    </citation>
    <scope>NUCLEOTIDE SEQUENCE [LARGE SCALE GENOMIC DNA]</scope>
    <source>
        <strain evidence="7">DSM 18714</strain>
    </source>
</reference>
<keyword evidence="4" id="KW-0560">Oxidoreductase</keyword>
<dbReference type="SUPFAM" id="SSF55103">
    <property type="entry name" value="FAD-linked oxidases, C-terminal domain"/>
    <property type="match status" value="1"/>
</dbReference>
<dbReference type="Proteomes" id="UP000186098">
    <property type="component" value="Unassembled WGS sequence"/>
</dbReference>
<keyword evidence="2" id="KW-0285">Flavoprotein</keyword>
<evidence type="ECO:0000259" key="5">
    <source>
        <dbReference type="PROSITE" id="PS51387"/>
    </source>
</evidence>
<dbReference type="Gene3D" id="1.10.45.10">
    <property type="entry name" value="Vanillyl-alcohol Oxidase, Chain A, domain 4"/>
    <property type="match status" value="1"/>
</dbReference>
<evidence type="ECO:0000256" key="2">
    <source>
        <dbReference type="ARBA" id="ARBA00022630"/>
    </source>
</evidence>
<dbReference type="Pfam" id="PF01565">
    <property type="entry name" value="FAD_binding_4"/>
    <property type="match status" value="1"/>
</dbReference>
<evidence type="ECO:0000256" key="3">
    <source>
        <dbReference type="ARBA" id="ARBA00022827"/>
    </source>
</evidence>
<proteinExistence type="predicted"/>
<dbReference type="GO" id="GO:0071949">
    <property type="term" value="F:FAD binding"/>
    <property type="evidence" value="ECO:0007669"/>
    <property type="project" value="InterPro"/>
</dbReference>
<dbReference type="Pfam" id="PF02913">
    <property type="entry name" value="FAD-oxidase_C"/>
    <property type="match status" value="1"/>
</dbReference>
<dbReference type="PANTHER" id="PTHR42934">
    <property type="entry name" value="GLYCOLATE OXIDASE SUBUNIT GLCD"/>
    <property type="match status" value="1"/>
</dbReference>
<dbReference type="InterPro" id="IPR004113">
    <property type="entry name" value="FAD-bd_oxidored_4_C"/>
</dbReference>
<dbReference type="PROSITE" id="PS51387">
    <property type="entry name" value="FAD_PCMH"/>
    <property type="match status" value="1"/>
</dbReference>
<evidence type="ECO:0000313" key="7">
    <source>
        <dbReference type="Proteomes" id="UP000186098"/>
    </source>
</evidence>
<dbReference type="EMBL" id="FTOM01000002">
    <property type="protein sequence ID" value="SIS64284.1"/>
    <property type="molecule type" value="Genomic_DNA"/>
</dbReference>
<dbReference type="Gene3D" id="3.30.465.10">
    <property type="match status" value="1"/>
</dbReference>
<dbReference type="GO" id="GO:0016491">
    <property type="term" value="F:oxidoreductase activity"/>
    <property type="evidence" value="ECO:0007669"/>
    <property type="project" value="UniProtKB-KW"/>
</dbReference>